<gene>
    <name evidence="3" type="ORF">B0T24DRAFT_592227</name>
</gene>
<evidence type="ECO:0000313" key="4">
    <source>
        <dbReference type="Proteomes" id="UP001287356"/>
    </source>
</evidence>
<dbReference type="AlphaFoldDB" id="A0AAE0KIN9"/>
<keyword evidence="4" id="KW-1185">Reference proteome</keyword>
<feature type="compositionally biased region" description="Acidic residues" evidence="2">
    <location>
        <begin position="193"/>
        <end position="210"/>
    </location>
</feature>
<protein>
    <submittedName>
        <fullName evidence="3">Uncharacterized protein</fullName>
    </submittedName>
</protein>
<feature type="coiled-coil region" evidence="1">
    <location>
        <begin position="215"/>
        <end position="249"/>
    </location>
</feature>
<feature type="region of interest" description="Disordered" evidence="2">
    <location>
        <begin position="172"/>
        <end position="210"/>
    </location>
</feature>
<feature type="compositionally biased region" description="Low complexity" evidence="2">
    <location>
        <begin position="90"/>
        <end position="100"/>
    </location>
</feature>
<sequence>MLQPPFAIEQPAIYLFCIPLLTIDLTRFDNHPTSLSPPTEYSQVGLETHAWDFVVSSSQSPDSQSTPPRNTYQDFATHTPAGSQDEDFPEASQQQQPQRASRGRPIITCPYALLSGCQFTTRQRRDLGRHVDSVHRKLMLFFCQDPNCPRSAGGGDGWSRKDLRDRHQKLRHSFGHARRQGQEQGRDTGAAGSEEEEDNSDETETAQEDDLVCQVREERRLRLKLEKELEDLRKRSDEVQRRADEKEEILNRILLGKLKFQGLDRL</sequence>
<evidence type="ECO:0000256" key="2">
    <source>
        <dbReference type="SAM" id="MobiDB-lite"/>
    </source>
</evidence>
<dbReference type="Proteomes" id="UP001287356">
    <property type="component" value="Unassembled WGS sequence"/>
</dbReference>
<keyword evidence="1" id="KW-0175">Coiled coil</keyword>
<feature type="compositionally biased region" description="Polar residues" evidence="2">
    <location>
        <begin position="69"/>
        <end position="82"/>
    </location>
</feature>
<evidence type="ECO:0000256" key="1">
    <source>
        <dbReference type="SAM" id="Coils"/>
    </source>
</evidence>
<feature type="compositionally biased region" description="Low complexity" evidence="2">
    <location>
        <begin position="56"/>
        <end position="68"/>
    </location>
</feature>
<feature type="region of interest" description="Disordered" evidence="2">
    <location>
        <begin position="56"/>
        <end position="105"/>
    </location>
</feature>
<proteinExistence type="predicted"/>
<accession>A0AAE0KIN9</accession>
<reference evidence="3" key="2">
    <citation type="submission" date="2023-06" db="EMBL/GenBank/DDBJ databases">
        <authorList>
            <consortium name="Lawrence Berkeley National Laboratory"/>
            <person name="Haridas S."/>
            <person name="Hensen N."/>
            <person name="Bonometti L."/>
            <person name="Westerberg I."/>
            <person name="Brannstrom I.O."/>
            <person name="Guillou S."/>
            <person name="Cros-Aarteil S."/>
            <person name="Calhoun S."/>
            <person name="Kuo A."/>
            <person name="Mondo S."/>
            <person name="Pangilinan J."/>
            <person name="Riley R."/>
            <person name="Labutti K."/>
            <person name="Andreopoulos B."/>
            <person name="Lipzen A."/>
            <person name="Chen C."/>
            <person name="Yanf M."/>
            <person name="Daum C."/>
            <person name="Ng V."/>
            <person name="Clum A."/>
            <person name="Steindorff A."/>
            <person name="Ohm R."/>
            <person name="Martin F."/>
            <person name="Silar P."/>
            <person name="Natvig D."/>
            <person name="Lalanne C."/>
            <person name="Gautier V."/>
            <person name="Ament-Velasquez S.L."/>
            <person name="Kruys A."/>
            <person name="Hutchinson M.I."/>
            <person name="Powell A.J."/>
            <person name="Barry K."/>
            <person name="Miller A.N."/>
            <person name="Grigoriev I.V."/>
            <person name="Debuchy R."/>
            <person name="Gladieux P."/>
            <person name="Thoren M.H."/>
            <person name="Johannesson H."/>
        </authorList>
    </citation>
    <scope>NUCLEOTIDE SEQUENCE</scope>
    <source>
        <strain evidence="3">CBS 958.72</strain>
    </source>
</reference>
<name>A0AAE0KIN9_9PEZI</name>
<organism evidence="3 4">
    <name type="scientific">Lasiosphaeria ovina</name>
    <dbReference type="NCBI Taxonomy" id="92902"/>
    <lineage>
        <taxon>Eukaryota</taxon>
        <taxon>Fungi</taxon>
        <taxon>Dikarya</taxon>
        <taxon>Ascomycota</taxon>
        <taxon>Pezizomycotina</taxon>
        <taxon>Sordariomycetes</taxon>
        <taxon>Sordariomycetidae</taxon>
        <taxon>Sordariales</taxon>
        <taxon>Lasiosphaeriaceae</taxon>
        <taxon>Lasiosphaeria</taxon>
    </lineage>
</organism>
<evidence type="ECO:0000313" key="3">
    <source>
        <dbReference type="EMBL" id="KAK3376565.1"/>
    </source>
</evidence>
<reference evidence="3" key="1">
    <citation type="journal article" date="2023" name="Mol. Phylogenet. Evol.">
        <title>Genome-scale phylogeny and comparative genomics of the fungal order Sordariales.</title>
        <authorList>
            <person name="Hensen N."/>
            <person name="Bonometti L."/>
            <person name="Westerberg I."/>
            <person name="Brannstrom I.O."/>
            <person name="Guillou S."/>
            <person name="Cros-Aarteil S."/>
            <person name="Calhoun S."/>
            <person name="Haridas S."/>
            <person name="Kuo A."/>
            <person name="Mondo S."/>
            <person name="Pangilinan J."/>
            <person name="Riley R."/>
            <person name="LaButti K."/>
            <person name="Andreopoulos B."/>
            <person name="Lipzen A."/>
            <person name="Chen C."/>
            <person name="Yan M."/>
            <person name="Daum C."/>
            <person name="Ng V."/>
            <person name="Clum A."/>
            <person name="Steindorff A."/>
            <person name="Ohm R.A."/>
            <person name="Martin F."/>
            <person name="Silar P."/>
            <person name="Natvig D.O."/>
            <person name="Lalanne C."/>
            <person name="Gautier V."/>
            <person name="Ament-Velasquez S.L."/>
            <person name="Kruys A."/>
            <person name="Hutchinson M.I."/>
            <person name="Powell A.J."/>
            <person name="Barry K."/>
            <person name="Miller A.N."/>
            <person name="Grigoriev I.V."/>
            <person name="Debuchy R."/>
            <person name="Gladieux P."/>
            <person name="Hiltunen Thoren M."/>
            <person name="Johannesson H."/>
        </authorList>
    </citation>
    <scope>NUCLEOTIDE SEQUENCE</scope>
    <source>
        <strain evidence="3">CBS 958.72</strain>
    </source>
</reference>
<comment type="caution">
    <text evidence="3">The sequence shown here is derived from an EMBL/GenBank/DDBJ whole genome shotgun (WGS) entry which is preliminary data.</text>
</comment>
<dbReference type="EMBL" id="JAULSN010000003">
    <property type="protein sequence ID" value="KAK3376565.1"/>
    <property type="molecule type" value="Genomic_DNA"/>
</dbReference>